<dbReference type="Proteomes" id="UP000240883">
    <property type="component" value="Unassembled WGS sequence"/>
</dbReference>
<keyword evidence="3" id="KW-1185">Reference proteome</keyword>
<feature type="compositionally biased region" description="Pro residues" evidence="1">
    <location>
        <begin position="22"/>
        <end position="32"/>
    </location>
</feature>
<name>A0A2T2NCZ3_CORCC</name>
<reference evidence="2 3" key="1">
    <citation type="journal article" date="2018" name="Front. Microbiol.">
        <title>Genome-Wide Analysis of Corynespora cassiicola Leaf Fall Disease Putative Effectors.</title>
        <authorList>
            <person name="Lopez D."/>
            <person name="Ribeiro S."/>
            <person name="Label P."/>
            <person name="Fumanal B."/>
            <person name="Venisse J.S."/>
            <person name="Kohler A."/>
            <person name="de Oliveira R.R."/>
            <person name="Labutti K."/>
            <person name="Lipzen A."/>
            <person name="Lail K."/>
            <person name="Bauer D."/>
            <person name="Ohm R.A."/>
            <person name="Barry K.W."/>
            <person name="Spatafora J."/>
            <person name="Grigoriev I.V."/>
            <person name="Martin F.M."/>
            <person name="Pujade-Renaud V."/>
        </authorList>
    </citation>
    <scope>NUCLEOTIDE SEQUENCE [LARGE SCALE GENOMIC DNA]</scope>
    <source>
        <strain evidence="2 3">Philippines</strain>
    </source>
</reference>
<gene>
    <name evidence="2" type="ORF">BS50DRAFT_591467</name>
</gene>
<accession>A0A2T2NCZ3</accession>
<protein>
    <submittedName>
        <fullName evidence="2">Uncharacterized protein</fullName>
    </submittedName>
</protein>
<evidence type="ECO:0000313" key="2">
    <source>
        <dbReference type="EMBL" id="PSN63297.1"/>
    </source>
</evidence>
<feature type="region of interest" description="Disordered" evidence="1">
    <location>
        <begin position="1"/>
        <end position="54"/>
    </location>
</feature>
<proteinExistence type="predicted"/>
<dbReference type="EMBL" id="KZ678140">
    <property type="protein sequence ID" value="PSN63297.1"/>
    <property type="molecule type" value="Genomic_DNA"/>
</dbReference>
<organism evidence="2 3">
    <name type="scientific">Corynespora cassiicola Philippines</name>
    <dbReference type="NCBI Taxonomy" id="1448308"/>
    <lineage>
        <taxon>Eukaryota</taxon>
        <taxon>Fungi</taxon>
        <taxon>Dikarya</taxon>
        <taxon>Ascomycota</taxon>
        <taxon>Pezizomycotina</taxon>
        <taxon>Dothideomycetes</taxon>
        <taxon>Pleosporomycetidae</taxon>
        <taxon>Pleosporales</taxon>
        <taxon>Corynesporascaceae</taxon>
        <taxon>Corynespora</taxon>
    </lineage>
</organism>
<evidence type="ECO:0000313" key="3">
    <source>
        <dbReference type="Proteomes" id="UP000240883"/>
    </source>
</evidence>
<sequence>MAHQQDQRQSNALIIEEEETPAPAPAPAPAPINRPNEGVEEEPWKFPRAQSPPQSLVVRRQAHETAHKIIQSSRMEFEIDQVLAHPFAGQMSIVHKFWLICAAKLLRLGLPPKARPISKELTSPTMGCLKSHEFPTLACDAWVTRHKSVASRCEMFIILTRLAKKMMGWDQDEDVLTVDKFNRWWNKVVAFSEKTRQNEERWFRDMLMQPAWTDKEKYSSEYERCLDVDSRERDLPEGIMNVLPPSLEVLRLLAICPGYQISGKSRAWIEDDMIIYGIRLPFNALFVPFPSTGVLSAQGLTPGVVSSLPKANPEPENGEQFMVRRNLTLPPPLIPEIELHEGQPFKYQVGFGAEPSPLEPQERCETNSFSIYDTNGTDQSPLSINYYNHHIGSLDPARTVLLPKAPDNPDRFFRDEQGKQYFHTFLASKPQMRTQPTALETALNSGIRSKYSWLAHEASTEPLVRGNHWPTLHRTTGPPPNHPAFEDVNQNIDLYPKMPGTDRYYCRCRANGKQICIQGECKHECCQRGLDAKQKKRSLYKEQSSRVKQRPVVLKQMEEEREAREKQEQARLKKMASEAKRLEKAKMQTRAERGGGEEGIEVERNKEITRKPRRKMTEEEKRIMLAKRGATLLRRKLEAQQSKEPS</sequence>
<evidence type="ECO:0000256" key="1">
    <source>
        <dbReference type="SAM" id="MobiDB-lite"/>
    </source>
</evidence>
<dbReference type="AlphaFoldDB" id="A0A2T2NCZ3"/>
<feature type="region of interest" description="Disordered" evidence="1">
    <location>
        <begin position="557"/>
        <end position="621"/>
    </location>
</feature>